<gene>
    <name evidence="1" type="ORF">BOA8489_03070</name>
</gene>
<dbReference type="EMBL" id="FXXQ01000011">
    <property type="protein sequence ID" value="SMX24937.1"/>
    <property type="molecule type" value="Genomic_DNA"/>
</dbReference>
<reference evidence="1 2" key="1">
    <citation type="submission" date="2017-05" db="EMBL/GenBank/DDBJ databases">
        <authorList>
            <person name="Song R."/>
            <person name="Chenine A.L."/>
            <person name="Ruprecht R.M."/>
        </authorList>
    </citation>
    <scope>NUCLEOTIDE SEQUENCE [LARGE SCALE GENOMIC DNA]</scope>
    <source>
        <strain evidence="1 2">CECT 8489</strain>
    </source>
</reference>
<dbReference type="AlphaFoldDB" id="A0A238J2U2"/>
<accession>A0A238J2U2</accession>
<dbReference type="SUPFAM" id="SSF141868">
    <property type="entry name" value="EAL domain-like"/>
    <property type="match status" value="1"/>
</dbReference>
<dbReference type="OrthoDB" id="9814202at2"/>
<evidence type="ECO:0000313" key="1">
    <source>
        <dbReference type="EMBL" id="SMX24937.1"/>
    </source>
</evidence>
<name>A0A238J2U2_9RHOB</name>
<protein>
    <recommendedName>
        <fullName evidence="3">EAL domain-containing protein</fullName>
    </recommendedName>
</protein>
<organism evidence="1 2">
    <name type="scientific">Boseongicola aestuarii</name>
    <dbReference type="NCBI Taxonomy" id="1470561"/>
    <lineage>
        <taxon>Bacteria</taxon>
        <taxon>Pseudomonadati</taxon>
        <taxon>Pseudomonadota</taxon>
        <taxon>Alphaproteobacteria</taxon>
        <taxon>Rhodobacterales</taxon>
        <taxon>Paracoccaceae</taxon>
        <taxon>Boseongicola</taxon>
    </lineage>
</organism>
<dbReference type="Proteomes" id="UP000201838">
    <property type="component" value="Unassembled WGS sequence"/>
</dbReference>
<evidence type="ECO:0000313" key="2">
    <source>
        <dbReference type="Proteomes" id="UP000201838"/>
    </source>
</evidence>
<proteinExistence type="predicted"/>
<evidence type="ECO:0008006" key="3">
    <source>
        <dbReference type="Google" id="ProtNLM"/>
    </source>
</evidence>
<keyword evidence="2" id="KW-1185">Reference proteome</keyword>
<dbReference type="InterPro" id="IPR035919">
    <property type="entry name" value="EAL_sf"/>
</dbReference>
<dbReference type="Gene3D" id="3.20.20.450">
    <property type="entry name" value="EAL domain"/>
    <property type="match status" value="1"/>
</dbReference>
<sequence>MTTPSGRWKSWQAFLSCKKLGTQATAEDVETQEQPELFPRPVCDVLQGYFFGRLAVLECGQQAGTIGGMAPKKAGTANR</sequence>